<reference evidence="2 3" key="1">
    <citation type="submission" date="2016-05" db="EMBL/GenBank/DDBJ databases">
        <title>Complete Genome and Methylome Analysis of Psychrotrophic Bacterial Isolates from Antarctic Lake Untersee.</title>
        <authorList>
            <person name="Fomenkov A."/>
            <person name="Akimov V.N."/>
            <person name="Vasilyeva L.V."/>
            <person name="Andersen D."/>
            <person name="Vincze T."/>
            <person name="Roberts R.J."/>
        </authorList>
    </citation>
    <scope>NUCLEOTIDE SEQUENCE [LARGE SCALE GENOMIC DNA]</scope>
    <source>
        <strain evidence="2 3">U14-5</strain>
    </source>
</reference>
<protein>
    <submittedName>
        <fullName evidence="2">Uncharacterized protein</fullName>
    </submittedName>
</protein>
<organism evidence="2 3">
    <name type="scientific">Bacillus safensis</name>
    <dbReference type="NCBI Taxonomy" id="561879"/>
    <lineage>
        <taxon>Bacteria</taxon>
        <taxon>Bacillati</taxon>
        <taxon>Bacillota</taxon>
        <taxon>Bacilli</taxon>
        <taxon>Bacillales</taxon>
        <taxon>Bacillaceae</taxon>
        <taxon>Bacillus</taxon>
    </lineage>
</organism>
<evidence type="ECO:0000313" key="2">
    <source>
        <dbReference type="EMBL" id="APT46579.1"/>
    </source>
</evidence>
<evidence type="ECO:0000313" key="3">
    <source>
        <dbReference type="Proteomes" id="UP000185426"/>
    </source>
</evidence>
<name>A0A1L6ZJ87_BACIA</name>
<proteinExistence type="predicted"/>
<dbReference type="AlphaFoldDB" id="A0A1L6ZJ87"/>
<gene>
    <name evidence="2" type="ORF">BSA145_12405</name>
</gene>
<dbReference type="RefSeq" id="WP_075622654.1">
    <property type="nucleotide sequence ID" value="NZ_CP015607.1"/>
</dbReference>
<feature type="compositionally biased region" description="Basic residues" evidence="1">
    <location>
        <begin position="55"/>
        <end position="67"/>
    </location>
</feature>
<sequence length="73" mass="7975">MAVKLIVPNKGYSETFHGVDFVEGVGIFEDEKLGKSLAETLGYEVEAVKDEPKKAPTKKAPAKKAPVKKKETE</sequence>
<evidence type="ECO:0000256" key="1">
    <source>
        <dbReference type="SAM" id="MobiDB-lite"/>
    </source>
</evidence>
<feature type="region of interest" description="Disordered" evidence="1">
    <location>
        <begin position="48"/>
        <end position="73"/>
    </location>
</feature>
<dbReference type="Proteomes" id="UP000185426">
    <property type="component" value="Chromosome"/>
</dbReference>
<dbReference type="EMBL" id="CP015607">
    <property type="protein sequence ID" value="APT46579.1"/>
    <property type="molecule type" value="Genomic_DNA"/>
</dbReference>
<accession>A0A1L6ZJ87</accession>